<feature type="compositionally biased region" description="Gly residues" evidence="1">
    <location>
        <begin position="52"/>
        <end position="74"/>
    </location>
</feature>
<reference evidence="2 3" key="1">
    <citation type="submission" date="2018-12" db="EMBL/GenBank/DDBJ databases">
        <title>The whole draft genome of Streptomyce luteoverticillatus CGMCC 15060.</title>
        <authorList>
            <person name="Feng Z."/>
            <person name="Chen G."/>
            <person name="Zhang J."/>
            <person name="Zhu H."/>
            <person name="Yu X."/>
            <person name="Zhang W."/>
            <person name="Zhang X."/>
        </authorList>
    </citation>
    <scope>NUCLEOTIDE SEQUENCE [LARGE SCALE GENOMIC DNA]</scope>
    <source>
        <strain evidence="2 3">CGMCC 15060</strain>
    </source>
</reference>
<feature type="region of interest" description="Disordered" evidence="1">
    <location>
        <begin position="25"/>
        <end position="100"/>
    </location>
</feature>
<gene>
    <name evidence="2" type="ORF">EKH77_23000</name>
</gene>
<evidence type="ECO:0000313" key="3">
    <source>
        <dbReference type="Proteomes" id="UP000267900"/>
    </source>
</evidence>
<evidence type="ECO:0000313" key="2">
    <source>
        <dbReference type="EMBL" id="AZQ73708.1"/>
    </source>
</evidence>
<accession>A0A3Q9FWJ2</accession>
<feature type="compositionally biased region" description="Low complexity" evidence="1">
    <location>
        <begin position="27"/>
        <end position="51"/>
    </location>
</feature>
<proteinExistence type="predicted"/>
<name>A0A3Q9FWJ2_STRLT</name>
<protein>
    <submittedName>
        <fullName evidence="2">Uncharacterized protein</fullName>
    </submittedName>
</protein>
<keyword evidence="3" id="KW-1185">Reference proteome</keyword>
<dbReference type="Proteomes" id="UP000267900">
    <property type="component" value="Chromosome"/>
</dbReference>
<dbReference type="AlphaFoldDB" id="A0A3Q9FWJ2"/>
<feature type="compositionally biased region" description="Low complexity" evidence="1">
    <location>
        <begin position="75"/>
        <end position="89"/>
    </location>
</feature>
<sequence>MKLRHVRAAAVFGIVVVALTGARGHHGASCGGSSHHSSGSSTSGGTSTSGGFSSGGTTSGGTTTGGTTTGGGAGDSSSSSSGGSSVLGSNGSGRGGSGDDAMRDIKITDCAYTDRLGITAKLSATNGSATLKYTYRLTVKFTDPEGKITTRFPSIPYVMPGKTGTLDVSTPYVPKAGSPSSGGRCEVTNVTRTIER</sequence>
<dbReference type="OrthoDB" id="4337465at2"/>
<evidence type="ECO:0000256" key="1">
    <source>
        <dbReference type="SAM" id="MobiDB-lite"/>
    </source>
</evidence>
<organism evidence="2 3">
    <name type="scientific">Streptomyces luteoverticillatus</name>
    <name type="common">Streptoverticillium luteoverticillatus</name>
    <dbReference type="NCBI Taxonomy" id="66425"/>
    <lineage>
        <taxon>Bacteria</taxon>
        <taxon>Bacillati</taxon>
        <taxon>Actinomycetota</taxon>
        <taxon>Actinomycetes</taxon>
        <taxon>Kitasatosporales</taxon>
        <taxon>Streptomycetaceae</taxon>
        <taxon>Streptomyces</taxon>
    </lineage>
</organism>
<dbReference type="EMBL" id="CP034587">
    <property type="protein sequence ID" value="AZQ73708.1"/>
    <property type="molecule type" value="Genomic_DNA"/>
</dbReference>
<dbReference type="RefSeq" id="WP_126916219.1">
    <property type="nucleotide sequence ID" value="NZ_CP034587.1"/>
</dbReference>